<protein>
    <submittedName>
        <fullName evidence="1">Uncharacterized protein</fullName>
    </submittedName>
</protein>
<organism evidence="1">
    <name type="scientific">mine drainage metagenome</name>
    <dbReference type="NCBI Taxonomy" id="410659"/>
    <lineage>
        <taxon>unclassified sequences</taxon>
        <taxon>metagenomes</taxon>
        <taxon>ecological metagenomes</taxon>
    </lineage>
</organism>
<reference evidence="1" key="2">
    <citation type="journal article" date="2014" name="ISME J.">
        <title>Microbial stratification in low pH oxic and suboxic macroscopic growths along an acid mine drainage.</title>
        <authorList>
            <person name="Mendez-Garcia C."/>
            <person name="Mesa V."/>
            <person name="Sprenger R.R."/>
            <person name="Richter M."/>
            <person name="Diez M.S."/>
            <person name="Solano J."/>
            <person name="Bargiela R."/>
            <person name="Golyshina O.V."/>
            <person name="Manteca A."/>
            <person name="Ramos J.L."/>
            <person name="Gallego J.R."/>
            <person name="Llorente I."/>
            <person name="Martins Dos Santos V.A."/>
            <person name="Jensen O.N."/>
            <person name="Pelaez A.I."/>
            <person name="Sanchez J."/>
            <person name="Ferrer M."/>
        </authorList>
    </citation>
    <scope>NUCLEOTIDE SEQUENCE</scope>
</reference>
<gene>
    <name evidence="1" type="ORF">B1B_02940</name>
</gene>
<dbReference type="AlphaFoldDB" id="T1CVH3"/>
<reference evidence="1" key="1">
    <citation type="submission" date="2013-08" db="EMBL/GenBank/DDBJ databases">
        <authorList>
            <person name="Mendez C."/>
            <person name="Richter M."/>
            <person name="Ferrer M."/>
            <person name="Sanchez J."/>
        </authorList>
    </citation>
    <scope>NUCLEOTIDE SEQUENCE</scope>
</reference>
<dbReference type="EMBL" id="AUZY01001772">
    <property type="protein sequence ID" value="EQD73965.1"/>
    <property type="molecule type" value="Genomic_DNA"/>
</dbReference>
<feature type="non-terminal residue" evidence="1">
    <location>
        <position position="174"/>
    </location>
</feature>
<sequence>MASRLGTDPGQVLAPVRTAVEAASDATHRRVREVEELLRSEINPTNEASSLGRALRSIQDLLDPRRTDSVQAMLGEAVRQLSGPEGNLTGSVRSVVQETVRPLVEQVNALTQRMAEEAGATRWSSRPRSKGQEYEEHVVGLLRGVGPDGWEPRWSTWDRTILPGTWWSRFRAAA</sequence>
<comment type="caution">
    <text evidence="1">The sequence shown here is derived from an EMBL/GenBank/DDBJ whole genome shotgun (WGS) entry which is preliminary data.</text>
</comment>
<proteinExistence type="predicted"/>
<name>T1CVH3_9ZZZZ</name>
<evidence type="ECO:0000313" key="1">
    <source>
        <dbReference type="EMBL" id="EQD73965.1"/>
    </source>
</evidence>
<accession>T1CVH3</accession>